<dbReference type="SFLD" id="SFLDG01152">
    <property type="entry name" value="Main.3:_Omega-_and_Tau-like"/>
    <property type="match status" value="1"/>
</dbReference>
<dbReference type="OrthoDB" id="9813092at2"/>
<dbReference type="Pfam" id="PF13409">
    <property type="entry name" value="GST_N_2"/>
    <property type="match status" value="1"/>
</dbReference>
<evidence type="ECO:0000256" key="3">
    <source>
        <dbReference type="ARBA" id="ARBA00047960"/>
    </source>
</evidence>
<keyword evidence="7" id="KW-1185">Reference proteome</keyword>
<dbReference type="EMBL" id="QRDW01000001">
    <property type="protein sequence ID" value="RED54382.1"/>
    <property type="molecule type" value="Genomic_DNA"/>
</dbReference>
<comment type="caution">
    <text evidence="6">The sequence shown here is derived from an EMBL/GenBank/DDBJ whole genome shotgun (WGS) entry which is preliminary data.</text>
</comment>
<feature type="domain" description="GST N-terminal" evidence="4">
    <location>
        <begin position="3"/>
        <end position="81"/>
    </location>
</feature>
<organism evidence="6 7">
    <name type="scientific">Aestuariispira insulae</name>
    <dbReference type="NCBI Taxonomy" id="1461337"/>
    <lineage>
        <taxon>Bacteria</taxon>
        <taxon>Pseudomonadati</taxon>
        <taxon>Pseudomonadota</taxon>
        <taxon>Alphaproteobacteria</taxon>
        <taxon>Rhodospirillales</taxon>
        <taxon>Kiloniellaceae</taxon>
        <taxon>Aestuariispira</taxon>
    </lineage>
</organism>
<accession>A0A3D9HY01</accession>
<dbReference type="Gene3D" id="1.20.1050.10">
    <property type="match status" value="1"/>
</dbReference>
<dbReference type="PANTHER" id="PTHR43968">
    <property type="match status" value="1"/>
</dbReference>
<protein>
    <recommendedName>
        <fullName evidence="1">glutathione transferase</fullName>
        <ecNumber evidence="1">2.5.1.18</ecNumber>
    </recommendedName>
</protein>
<dbReference type="EC" id="2.5.1.18" evidence="1"/>
<keyword evidence="2 6" id="KW-0808">Transferase</keyword>
<sequence>MQEEIELVSFPLCPYVQRSAIVLAEKAIAFRRTDIDLSDKPAWFQEISPLGKVPLLRHRGAVLFESSVICEYLDEVTAGSLHPENPLEKARHRGWMEYASSTLNDIGSLYNAANGQLLDQKAAALREKFTRLEGEIKGPLFSGAAFRMVDAAFAPVFRYFDVIDGLYDHGILDGLDRTQAWRKALSERPSVIGAVRQDYPQLLLAFLQRKPTQLGLIARDLAA</sequence>
<evidence type="ECO:0000259" key="5">
    <source>
        <dbReference type="PROSITE" id="PS50405"/>
    </source>
</evidence>
<dbReference type="PROSITE" id="PS50405">
    <property type="entry name" value="GST_CTER"/>
    <property type="match status" value="1"/>
</dbReference>
<evidence type="ECO:0000313" key="7">
    <source>
        <dbReference type="Proteomes" id="UP000256845"/>
    </source>
</evidence>
<dbReference type="InterPro" id="IPR004045">
    <property type="entry name" value="Glutathione_S-Trfase_N"/>
</dbReference>
<dbReference type="InterPro" id="IPR036282">
    <property type="entry name" value="Glutathione-S-Trfase_C_sf"/>
</dbReference>
<dbReference type="PANTHER" id="PTHR43968:SF6">
    <property type="entry name" value="GLUTATHIONE S-TRANSFERASE OMEGA"/>
    <property type="match status" value="1"/>
</dbReference>
<dbReference type="InterPro" id="IPR045073">
    <property type="entry name" value="Omega/Tau-like"/>
</dbReference>
<dbReference type="InterPro" id="IPR036249">
    <property type="entry name" value="Thioredoxin-like_sf"/>
</dbReference>
<dbReference type="Gene3D" id="3.40.30.10">
    <property type="entry name" value="Glutaredoxin"/>
    <property type="match status" value="1"/>
</dbReference>
<dbReference type="Proteomes" id="UP000256845">
    <property type="component" value="Unassembled WGS sequence"/>
</dbReference>
<dbReference type="SFLD" id="SFLDS00019">
    <property type="entry name" value="Glutathione_Transferase_(cytos"/>
    <property type="match status" value="1"/>
</dbReference>
<evidence type="ECO:0000256" key="2">
    <source>
        <dbReference type="ARBA" id="ARBA00022679"/>
    </source>
</evidence>
<dbReference type="SUPFAM" id="SSF47616">
    <property type="entry name" value="GST C-terminal domain-like"/>
    <property type="match status" value="1"/>
</dbReference>
<dbReference type="RefSeq" id="WP_115935549.1">
    <property type="nucleotide sequence ID" value="NZ_QRDW01000001.1"/>
</dbReference>
<evidence type="ECO:0000313" key="6">
    <source>
        <dbReference type="EMBL" id="RED54382.1"/>
    </source>
</evidence>
<name>A0A3D9HY01_9PROT</name>
<feature type="domain" description="GST C-terminal" evidence="5">
    <location>
        <begin position="85"/>
        <end position="214"/>
    </location>
</feature>
<dbReference type="GO" id="GO:0004364">
    <property type="term" value="F:glutathione transferase activity"/>
    <property type="evidence" value="ECO:0007669"/>
    <property type="project" value="UniProtKB-EC"/>
</dbReference>
<gene>
    <name evidence="6" type="ORF">DFP90_1011185</name>
</gene>
<proteinExistence type="predicted"/>
<comment type="catalytic activity">
    <reaction evidence="3">
        <text>RX + glutathione = an S-substituted glutathione + a halide anion + H(+)</text>
        <dbReference type="Rhea" id="RHEA:16437"/>
        <dbReference type="ChEBI" id="CHEBI:15378"/>
        <dbReference type="ChEBI" id="CHEBI:16042"/>
        <dbReference type="ChEBI" id="CHEBI:17792"/>
        <dbReference type="ChEBI" id="CHEBI:57925"/>
        <dbReference type="ChEBI" id="CHEBI:90779"/>
        <dbReference type="EC" id="2.5.1.18"/>
    </reaction>
</comment>
<evidence type="ECO:0000259" key="4">
    <source>
        <dbReference type="PROSITE" id="PS50404"/>
    </source>
</evidence>
<dbReference type="PROSITE" id="PS50404">
    <property type="entry name" value="GST_NTER"/>
    <property type="match status" value="1"/>
</dbReference>
<dbReference type="InterPro" id="IPR010987">
    <property type="entry name" value="Glutathione-S-Trfase_C-like"/>
</dbReference>
<dbReference type="InterPro" id="IPR040079">
    <property type="entry name" value="Glutathione_S-Trfase"/>
</dbReference>
<dbReference type="CDD" id="cd00299">
    <property type="entry name" value="GST_C_family"/>
    <property type="match status" value="1"/>
</dbReference>
<reference evidence="6 7" key="1">
    <citation type="submission" date="2018-07" db="EMBL/GenBank/DDBJ databases">
        <title>Genomic Encyclopedia of Type Strains, Phase III (KMG-III): the genomes of soil and plant-associated and newly described type strains.</title>
        <authorList>
            <person name="Whitman W."/>
        </authorList>
    </citation>
    <scope>NUCLEOTIDE SEQUENCE [LARGE SCALE GENOMIC DNA]</scope>
    <source>
        <strain evidence="6 7">CECT 8488</strain>
    </source>
</reference>
<dbReference type="AlphaFoldDB" id="A0A3D9HY01"/>
<dbReference type="SFLD" id="SFLDG00358">
    <property type="entry name" value="Main_(cytGST)"/>
    <property type="match status" value="1"/>
</dbReference>
<dbReference type="InterPro" id="IPR050983">
    <property type="entry name" value="GST_Omega/HSP26"/>
</dbReference>
<dbReference type="SUPFAM" id="SSF52833">
    <property type="entry name" value="Thioredoxin-like"/>
    <property type="match status" value="1"/>
</dbReference>
<evidence type="ECO:0000256" key="1">
    <source>
        <dbReference type="ARBA" id="ARBA00012452"/>
    </source>
</evidence>
<dbReference type="Pfam" id="PF13410">
    <property type="entry name" value="GST_C_2"/>
    <property type="match status" value="1"/>
</dbReference>
<dbReference type="GO" id="GO:0005737">
    <property type="term" value="C:cytoplasm"/>
    <property type="evidence" value="ECO:0007669"/>
    <property type="project" value="TreeGrafter"/>
</dbReference>